<dbReference type="Proteomes" id="UP001165065">
    <property type="component" value="Unassembled WGS sequence"/>
</dbReference>
<feature type="region of interest" description="Disordered" evidence="2">
    <location>
        <begin position="357"/>
        <end position="388"/>
    </location>
</feature>
<feature type="coiled-coil region" evidence="1">
    <location>
        <begin position="500"/>
        <end position="688"/>
    </location>
</feature>
<evidence type="ECO:0000259" key="3">
    <source>
        <dbReference type="PROSITE" id="PS50020"/>
    </source>
</evidence>
<feature type="compositionally biased region" description="Basic and acidic residues" evidence="2">
    <location>
        <begin position="200"/>
        <end position="225"/>
    </location>
</feature>
<dbReference type="SUPFAM" id="SSF51045">
    <property type="entry name" value="WW domain"/>
    <property type="match status" value="1"/>
</dbReference>
<evidence type="ECO:0000256" key="2">
    <source>
        <dbReference type="SAM" id="MobiDB-lite"/>
    </source>
</evidence>
<accession>A0A9W7G304</accession>
<dbReference type="SMART" id="SM00456">
    <property type="entry name" value="WW"/>
    <property type="match status" value="2"/>
</dbReference>
<dbReference type="InterPro" id="IPR036020">
    <property type="entry name" value="WW_dom_sf"/>
</dbReference>
<feature type="region of interest" description="Disordered" evidence="2">
    <location>
        <begin position="129"/>
        <end position="255"/>
    </location>
</feature>
<proteinExistence type="predicted"/>
<feature type="compositionally biased region" description="Acidic residues" evidence="2">
    <location>
        <begin position="146"/>
        <end position="167"/>
    </location>
</feature>
<dbReference type="CDD" id="cd00201">
    <property type="entry name" value="WW"/>
    <property type="match status" value="2"/>
</dbReference>
<evidence type="ECO:0000256" key="1">
    <source>
        <dbReference type="SAM" id="Coils"/>
    </source>
</evidence>
<dbReference type="OrthoDB" id="206105at2759"/>
<feature type="coiled-coil region" evidence="1">
    <location>
        <begin position="713"/>
        <end position="764"/>
    </location>
</feature>
<keyword evidence="5" id="KW-1185">Reference proteome</keyword>
<dbReference type="EMBL" id="BRYA01000001">
    <property type="protein sequence ID" value="GMI30574.1"/>
    <property type="molecule type" value="Genomic_DNA"/>
</dbReference>
<evidence type="ECO:0000313" key="5">
    <source>
        <dbReference type="Proteomes" id="UP001165065"/>
    </source>
</evidence>
<feature type="domain" description="WW" evidence="3">
    <location>
        <begin position="14"/>
        <end position="42"/>
    </location>
</feature>
<feature type="domain" description="WW" evidence="3">
    <location>
        <begin position="109"/>
        <end position="141"/>
    </location>
</feature>
<name>A0A9W7G304_9STRA</name>
<feature type="compositionally biased region" description="Acidic residues" evidence="2">
    <location>
        <begin position="46"/>
        <end position="80"/>
    </location>
</feature>
<dbReference type="PROSITE" id="PS01159">
    <property type="entry name" value="WW_DOMAIN_1"/>
    <property type="match status" value="2"/>
</dbReference>
<dbReference type="InterPro" id="IPR001202">
    <property type="entry name" value="WW_dom"/>
</dbReference>
<feature type="compositionally biased region" description="Basic and acidic residues" evidence="2">
    <location>
        <begin position="168"/>
        <end position="180"/>
    </location>
</feature>
<sequence>MSDDGAEVEIRTWNGWEEYYDENVGTYYYVNNEKTTWERPDGFPELQEEAGAGEEADEDDQDGDSGNDEWADAESEEEVEEGKVDKPSRSRFMSASEELEDHGVGGGQQQLPPEWKRAYHEGTLYYYNESTDETSWEFPTGKLENIEEEGVENEKEAEAEDEEEEEERVNKGEEKEANHNKEKKKKSSSKYLPSPASSDSKSDHNTAATHKAEELLTKPRGKKAENIPGSPSQVPEENAEKSSPESTKTKRKLKRHKSQFLLPEVSTEGDKAVASKLQISPDHVANLRYLQTSVKDYVAFLKGDAKFPPDLTFHDFKGPSLQMTKFSAKGTEYPRRLNMFEQELSRQLRIAQRERDEYSKAMSLHRPPTKAEMKKMKPKGFHPQNSSDPLQWIKAMRHIVAERDSEEHVIGLLLKDKDKKSAICTNMKDSCEELNQIVDKVMKSIKTERAEKVEQKESTEELTKLREENLNLKTNLEMMTYDLAEFDELSLETQMLREGQFRAEKRIKEYKEEIMATRRETLDWKKQMDNLKEEQAKEIEKIHLDALHQLAEKDNGESKIEVLNRENERLNEDLQNRITENTHLSERIAAAMEDLAKQRLAYEEVAEEGVKAMREKERAVSENKELVERMEQMQDSYNKASLFMVKEQYLSQQVKVLNGEVKMLSENKEKLLKDRNLLRRTVKEKEGELQFVKSDFENYKSLSEGQGNTRGALINARAINKELMAELEEVKDKLSAMKGLEEKVAKLEKEKAALESSSDQANVAYWENRVSHLSGLVAAYEHEEVADSFSSFANSDYAEITRDAIKKKREGVDGWKKKEEGVGGGGGGRKGFEELEIQQESKKAKEMIEKLRSEIRTLQNEGVDMGDKLEKGNRLSKGLHSQISNLQAELAAAKEAESRAQDGKKELVEAVRSAILGTSNDMGEKLIALAEIPTL</sequence>
<keyword evidence="1" id="KW-0175">Coiled coil</keyword>
<dbReference type="PROSITE" id="PS50020">
    <property type="entry name" value="WW_DOMAIN_2"/>
    <property type="match status" value="2"/>
</dbReference>
<evidence type="ECO:0000313" key="4">
    <source>
        <dbReference type="EMBL" id="GMI30574.1"/>
    </source>
</evidence>
<gene>
    <name evidence="4" type="ORF">TrCOL_g2215</name>
</gene>
<feature type="coiled-coil region" evidence="1">
    <location>
        <begin position="834"/>
        <end position="913"/>
    </location>
</feature>
<organism evidence="4 5">
    <name type="scientific">Triparma columacea</name>
    <dbReference type="NCBI Taxonomy" id="722753"/>
    <lineage>
        <taxon>Eukaryota</taxon>
        <taxon>Sar</taxon>
        <taxon>Stramenopiles</taxon>
        <taxon>Ochrophyta</taxon>
        <taxon>Bolidophyceae</taxon>
        <taxon>Parmales</taxon>
        <taxon>Triparmaceae</taxon>
        <taxon>Triparma</taxon>
    </lineage>
</organism>
<reference evidence="5" key="1">
    <citation type="journal article" date="2023" name="Commun. Biol.">
        <title>Genome analysis of Parmales, the sister group of diatoms, reveals the evolutionary specialization of diatoms from phago-mixotrophs to photoautotrophs.</title>
        <authorList>
            <person name="Ban H."/>
            <person name="Sato S."/>
            <person name="Yoshikawa S."/>
            <person name="Yamada K."/>
            <person name="Nakamura Y."/>
            <person name="Ichinomiya M."/>
            <person name="Sato N."/>
            <person name="Blanc-Mathieu R."/>
            <person name="Endo H."/>
            <person name="Kuwata A."/>
            <person name="Ogata H."/>
        </authorList>
    </citation>
    <scope>NUCLEOTIDE SEQUENCE [LARGE SCALE GENOMIC DNA]</scope>
</reference>
<dbReference type="Gene3D" id="2.20.70.10">
    <property type="match status" value="2"/>
</dbReference>
<dbReference type="AlphaFoldDB" id="A0A9W7G304"/>
<comment type="caution">
    <text evidence="4">The sequence shown here is derived from an EMBL/GenBank/DDBJ whole genome shotgun (WGS) entry which is preliminary data.</text>
</comment>
<protein>
    <recommendedName>
        <fullName evidence="3">WW domain-containing protein</fullName>
    </recommendedName>
</protein>
<feature type="region of interest" description="Disordered" evidence="2">
    <location>
        <begin position="36"/>
        <end position="116"/>
    </location>
</feature>